<feature type="domain" description="3-dehydroquinate synthase N-terminal" evidence="19">
    <location>
        <begin position="67"/>
        <end position="177"/>
    </location>
</feature>
<feature type="binding site" evidence="18">
    <location>
        <position position="262"/>
    </location>
    <ligand>
        <name>Zn(2+)</name>
        <dbReference type="ChEBI" id="CHEBI:29105"/>
    </ligand>
</feature>
<feature type="binding site" evidence="18">
    <location>
        <begin position="167"/>
        <end position="170"/>
    </location>
    <ligand>
        <name>NAD(+)</name>
        <dbReference type="ChEBI" id="CHEBI:57540"/>
    </ligand>
</feature>
<feature type="domain" description="3-dehydroquinate synthase C-terminal" evidence="20">
    <location>
        <begin position="179"/>
        <end position="322"/>
    </location>
</feature>
<dbReference type="PANTHER" id="PTHR43622">
    <property type="entry name" value="3-DEHYDROQUINATE SYNTHASE"/>
    <property type="match status" value="1"/>
</dbReference>
<comment type="catalytic activity">
    <reaction evidence="1 18">
        <text>7-phospho-2-dehydro-3-deoxy-D-arabino-heptonate = 3-dehydroquinate + phosphate</text>
        <dbReference type="Rhea" id="RHEA:21968"/>
        <dbReference type="ChEBI" id="CHEBI:32364"/>
        <dbReference type="ChEBI" id="CHEBI:43474"/>
        <dbReference type="ChEBI" id="CHEBI:58394"/>
        <dbReference type="EC" id="4.2.3.4"/>
    </reaction>
</comment>
<dbReference type="SUPFAM" id="SSF56796">
    <property type="entry name" value="Dehydroquinate synthase-like"/>
    <property type="match status" value="1"/>
</dbReference>
<evidence type="ECO:0000256" key="13">
    <source>
        <dbReference type="ARBA" id="ARBA00022833"/>
    </source>
</evidence>
<evidence type="ECO:0000256" key="4">
    <source>
        <dbReference type="ARBA" id="ARBA00004496"/>
    </source>
</evidence>
<comment type="subcellular location">
    <subcellularLocation>
        <location evidence="4 18">Cytoplasm</location>
    </subcellularLocation>
</comment>
<comment type="cofactor">
    <cofactor evidence="18">
        <name>Co(2+)</name>
        <dbReference type="ChEBI" id="CHEBI:48828"/>
    </cofactor>
    <cofactor evidence="18">
        <name>Zn(2+)</name>
        <dbReference type="ChEBI" id="CHEBI:29105"/>
    </cofactor>
    <text evidence="18">Binds 1 divalent metal cation per subunit. Can use either Co(2+) or Zn(2+).</text>
</comment>
<protein>
    <recommendedName>
        <fullName evidence="8 18">3-dehydroquinate synthase</fullName>
        <shortName evidence="18">DHQS</shortName>
        <ecNumber evidence="7 18">4.2.3.4</ecNumber>
    </recommendedName>
</protein>
<keyword evidence="14 18" id="KW-0520">NAD</keyword>
<dbReference type="EMBL" id="JACHGH010000002">
    <property type="protein sequence ID" value="MBB6452208.1"/>
    <property type="molecule type" value="Genomic_DNA"/>
</dbReference>
<dbReference type="UniPathway" id="UPA00053">
    <property type="reaction ID" value="UER00085"/>
</dbReference>
<comment type="cofactor">
    <cofactor evidence="2 18">
        <name>NAD(+)</name>
        <dbReference type="ChEBI" id="CHEBI:57540"/>
    </cofactor>
</comment>
<dbReference type="AlphaFoldDB" id="A0A841Q313"/>
<keyword evidence="11 18" id="KW-0479">Metal-binding</keyword>
<keyword evidence="9 18" id="KW-0963">Cytoplasm</keyword>
<dbReference type="RefSeq" id="WP_174495111.1">
    <property type="nucleotide sequence ID" value="NZ_CADDWK010000002.1"/>
</dbReference>
<comment type="caution">
    <text evidence="21">The sequence shown here is derived from an EMBL/GenBank/DDBJ whole genome shotgun (WGS) entry which is preliminary data.</text>
</comment>
<dbReference type="FunFam" id="3.40.50.1970:FF:000007">
    <property type="entry name" value="Pentafunctional AROM polypeptide"/>
    <property type="match status" value="1"/>
</dbReference>
<comment type="caution">
    <text evidence="18">Lacks conserved residue(s) required for the propagation of feature annotation.</text>
</comment>
<comment type="similarity">
    <text evidence="6 18">Belongs to the sugar phosphate cyclases superfamily. Dehydroquinate synthase family.</text>
</comment>
<keyword evidence="13 18" id="KW-0862">Zinc</keyword>
<dbReference type="Pfam" id="PF24621">
    <property type="entry name" value="DHQS_C"/>
    <property type="match status" value="1"/>
</dbReference>
<evidence type="ECO:0000313" key="21">
    <source>
        <dbReference type="EMBL" id="MBB6452208.1"/>
    </source>
</evidence>
<evidence type="ECO:0000256" key="9">
    <source>
        <dbReference type="ARBA" id="ARBA00022490"/>
    </source>
</evidence>
<evidence type="ECO:0000256" key="14">
    <source>
        <dbReference type="ARBA" id="ARBA00023027"/>
    </source>
</evidence>
<dbReference type="GO" id="GO:0009423">
    <property type="term" value="P:chorismate biosynthetic process"/>
    <property type="evidence" value="ECO:0007669"/>
    <property type="project" value="UniProtKB-UniRule"/>
</dbReference>
<proteinExistence type="inferred from homology"/>
<organism evidence="21 22">
    <name type="scientific">Salirhabdus euzebyi</name>
    <dbReference type="NCBI Taxonomy" id="394506"/>
    <lineage>
        <taxon>Bacteria</taxon>
        <taxon>Bacillati</taxon>
        <taxon>Bacillota</taxon>
        <taxon>Bacilli</taxon>
        <taxon>Bacillales</taxon>
        <taxon>Bacillaceae</taxon>
        <taxon>Salirhabdus</taxon>
    </lineage>
</organism>
<reference evidence="21 22" key="1">
    <citation type="submission" date="2020-08" db="EMBL/GenBank/DDBJ databases">
        <title>Genomic Encyclopedia of Type Strains, Phase IV (KMG-IV): sequencing the most valuable type-strain genomes for metagenomic binning, comparative biology and taxonomic classification.</title>
        <authorList>
            <person name="Goeker M."/>
        </authorList>
    </citation>
    <scope>NUCLEOTIDE SEQUENCE [LARGE SCALE GENOMIC DNA]</scope>
    <source>
        <strain evidence="21 22">DSM 19612</strain>
    </source>
</reference>
<gene>
    <name evidence="18" type="primary">aroB</name>
    <name evidence="21" type="ORF">HNQ94_000653</name>
</gene>
<dbReference type="PANTHER" id="PTHR43622:SF7">
    <property type="entry name" value="3-DEHYDROQUINATE SYNTHASE, CHLOROPLASTIC"/>
    <property type="match status" value="1"/>
</dbReference>
<sequence>MEMIPIKTTESEYNVYVGKGLRFRVGELLPKNYDNIWVIADDEVAKFSYVQDVLTSFRKDKSVYTSNIPAGEQSKSFAQFESLHTDAIKYGLDRHSVIIALGGGVVGDLAGFVAATYMRGIDYIQVPTTILAHDSSVGGKVAINHPLGKNLIGSFHQPSAVIYDLETFQTLPQKEWRSGFAEVIKHAWIADETLLFSLMEHVSSLEDMNHSMLQNAIKRGIEIKANIVAQDEKESGVRSYLNFGHTLGHAIEASLGYGKITHGEAVVIGMLFALRLSEKTFPVSFPTERFLNWLQDLQYPFTIISELDIDQLLNRMKHDKKNSQGNIRMVLLEGIEQPTLKAFDEATIASELKVFQNEVNR</sequence>
<dbReference type="CDD" id="cd08195">
    <property type="entry name" value="DHQS"/>
    <property type="match status" value="1"/>
</dbReference>
<keyword evidence="12 18" id="KW-0547">Nucleotide-binding</keyword>
<dbReference type="InterPro" id="IPR030963">
    <property type="entry name" value="DHQ_synth_fam"/>
</dbReference>
<dbReference type="Gene3D" id="3.40.50.1970">
    <property type="match status" value="1"/>
</dbReference>
<dbReference type="NCBIfam" id="TIGR01357">
    <property type="entry name" value="aroB"/>
    <property type="match status" value="1"/>
</dbReference>
<evidence type="ECO:0000256" key="2">
    <source>
        <dbReference type="ARBA" id="ARBA00001911"/>
    </source>
</evidence>
<evidence type="ECO:0000259" key="19">
    <source>
        <dbReference type="Pfam" id="PF01761"/>
    </source>
</evidence>
<evidence type="ECO:0000256" key="3">
    <source>
        <dbReference type="ARBA" id="ARBA00001947"/>
    </source>
</evidence>
<evidence type="ECO:0000256" key="6">
    <source>
        <dbReference type="ARBA" id="ARBA00005412"/>
    </source>
</evidence>
<dbReference type="InterPro" id="IPR030960">
    <property type="entry name" value="DHQS/DOIS_N"/>
</dbReference>
<dbReference type="GO" id="GO:0003856">
    <property type="term" value="F:3-dehydroquinate synthase activity"/>
    <property type="evidence" value="ECO:0007669"/>
    <property type="project" value="UniProtKB-UniRule"/>
</dbReference>
<evidence type="ECO:0000256" key="18">
    <source>
        <dbReference type="HAMAP-Rule" id="MF_00110"/>
    </source>
</evidence>
<feature type="binding site" evidence="18">
    <location>
        <begin position="104"/>
        <end position="108"/>
    </location>
    <ligand>
        <name>NAD(+)</name>
        <dbReference type="ChEBI" id="CHEBI:57540"/>
    </ligand>
</feature>
<dbReference type="InterPro" id="IPR050071">
    <property type="entry name" value="Dehydroquinate_synthase"/>
</dbReference>
<dbReference type="Gene3D" id="1.20.1090.10">
    <property type="entry name" value="Dehydroquinate synthase-like - alpha domain"/>
    <property type="match status" value="1"/>
</dbReference>
<dbReference type="Pfam" id="PF01761">
    <property type="entry name" value="DHQ_synthase"/>
    <property type="match status" value="1"/>
</dbReference>
<dbReference type="InterPro" id="IPR016037">
    <property type="entry name" value="DHQ_synth_AroB"/>
</dbReference>
<keyword evidence="22" id="KW-1185">Reference proteome</keyword>
<evidence type="ECO:0000256" key="5">
    <source>
        <dbReference type="ARBA" id="ARBA00004661"/>
    </source>
</evidence>
<comment type="cofactor">
    <cofactor evidence="3">
        <name>Zn(2+)</name>
        <dbReference type="ChEBI" id="CHEBI:29105"/>
    </cofactor>
</comment>
<evidence type="ECO:0000259" key="20">
    <source>
        <dbReference type="Pfam" id="PF24621"/>
    </source>
</evidence>
<comment type="function">
    <text evidence="18">Catalyzes the conversion of 3-deoxy-D-arabino-heptulosonate 7-phosphate (DAHP) to dehydroquinate (DHQ).</text>
</comment>
<accession>A0A841Q313</accession>
<evidence type="ECO:0000256" key="8">
    <source>
        <dbReference type="ARBA" id="ARBA00017684"/>
    </source>
</evidence>
<dbReference type="GO" id="GO:0009073">
    <property type="term" value="P:aromatic amino acid family biosynthetic process"/>
    <property type="evidence" value="ECO:0007669"/>
    <property type="project" value="UniProtKB-KW"/>
</dbReference>
<evidence type="ECO:0000256" key="17">
    <source>
        <dbReference type="ARBA" id="ARBA00023285"/>
    </source>
</evidence>
<comment type="pathway">
    <text evidence="5 18">Metabolic intermediate biosynthesis; chorismate biosynthesis; chorismate from D-erythrose 4-phosphate and phosphoenolpyruvate: step 2/7.</text>
</comment>
<evidence type="ECO:0000313" key="22">
    <source>
        <dbReference type="Proteomes" id="UP000581688"/>
    </source>
</evidence>
<feature type="binding site" evidence="18">
    <location>
        <position position="140"/>
    </location>
    <ligand>
        <name>NAD(+)</name>
        <dbReference type="ChEBI" id="CHEBI:57540"/>
    </ligand>
</feature>
<evidence type="ECO:0000256" key="15">
    <source>
        <dbReference type="ARBA" id="ARBA00023141"/>
    </source>
</evidence>
<keyword evidence="10 18" id="KW-0028">Amino-acid biosynthesis</keyword>
<name>A0A841Q313_9BACI</name>
<dbReference type="GO" id="GO:0000166">
    <property type="term" value="F:nucleotide binding"/>
    <property type="evidence" value="ECO:0007669"/>
    <property type="project" value="UniProtKB-KW"/>
</dbReference>
<dbReference type="GO" id="GO:0008652">
    <property type="term" value="P:amino acid biosynthetic process"/>
    <property type="evidence" value="ECO:0007669"/>
    <property type="project" value="UniProtKB-KW"/>
</dbReference>
<feature type="binding site" evidence="18">
    <location>
        <position position="149"/>
    </location>
    <ligand>
        <name>NAD(+)</name>
        <dbReference type="ChEBI" id="CHEBI:57540"/>
    </ligand>
</feature>
<dbReference type="Proteomes" id="UP000581688">
    <property type="component" value="Unassembled WGS sequence"/>
</dbReference>
<evidence type="ECO:0000256" key="7">
    <source>
        <dbReference type="ARBA" id="ARBA00013031"/>
    </source>
</evidence>
<feature type="binding site" evidence="18">
    <location>
        <position position="182"/>
    </location>
    <ligand>
        <name>Zn(2+)</name>
        <dbReference type="ChEBI" id="CHEBI:29105"/>
    </ligand>
</feature>
<keyword evidence="15 18" id="KW-0057">Aromatic amino acid biosynthesis</keyword>
<dbReference type="GO" id="GO:0046872">
    <property type="term" value="F:metal ion binding"/>
    <property type="evidence" value="ECO:0007669"/>
    <property type="project" value="UniProtKB-KW"/>
</dbReference>
<dbReference type="EC" id="4.2.3.4" evidence="7 18"/>
<evidence type="ECO:0000256" key="16">
    <source>
        <dbReference type="ARBA" id="ARBA00023239"/>
    </source>
</evidence>
<keyword evidence="16 18" id="KW-0456">Lyase</keyword>
<dbReference type="HAMAP" id="MF_00110">
    <property type="entry name" value="DHQ_synthase"/>
    <property type="match status" value="1"/>
</dbReference>
<keyword evidence="17 18" id="KW-0170">Cobalt</keyword>
<evidence type="ECO:0000256" key="12">
    <source>
        <dbReference type="ARBA" id="ARBA00022741"/>
    </source>
</evidence>
<feature type="binding site" evidence="18">
    <location>
        <begin position="128"/>
        <end position="129"/>
    </location>
    <ligand>
        <name>NAD(+)</name>
        <dbReference type="ChEBI" id="CHEBI:57540"/>
    </ligand>
</feature>
<evidence type="ECO:0000256" key="11">
    <source>
        <dbReference type="ARBA" id="ARBA00022723"/>
    </source>
</evidence>
<evidence type="ECO:0000256" key="10">
    <source>
        <dbReference type="ARBA" id="ARBA00022605"/>
    </source>
</evidence>
<dbReference type="GO" id="GO:0005737">
    <property type="term" value="C:cytoplasm"/>
    <property type="evidence" value="ECO:0007669"/>
    <property type="project" value="UniProtKB-SubCell"/>
</dbReference>
<evidence type="ECO:0000256" key="1">
    <source>
        <dbReference type="ARBA" id="ARBA00001393"/>
    </source>
</evidence>
<feature type="binding site" evidence="18">
    <location>
        <position position="245"/>
    </location>
    <ligand>
        <name>Zn(2+)</name>
        <dbReference type="ChEBI" id="CHEBI:29105"/>
    </ligand>
</feature>
<dbReference type="PIRSF" id="PIRSF001455">
    <property type="entry name" value="DHQ_synth"/>
    <property type="match status" value="1"/>
</dbReference>
<dbReference type="InterPro" id="IPR056179">
    <property type="entry name" value="DHQS_C"/>
</dbReference>